<feature type="compositionally biased region" description="Basic and acidic residues" evidence="1">
    <location>
        <begin position="57"/>
        <end position="83"/>
    </location>
</feature>
<gene>
    <name evidence="2" type="ORF">AVEN_165790_1</name>
</gene>
<keyword evidence="3" id="KW-1185">Reference proteome</keyword>
<accession>A0A4Y2JY24</accession>
<organism evidence="2 3">
    <name type="scientific">Araneus ventricosus</name>
    <name type="common">Orbweaver spider</name>
    <name type="synonym">Epeira ventricosa</name>
    <dbReference type="NCBI Taxonomy" id="182803"/>
    <lineage>
        <taxon>Eukaryota</taxon>
        <taxon>Metazoa</taxon>
        <taxon>Ecdysozoa</taxon>
        <taxon>Arthropoda</taxon>
        <taxon>Chelicerata</taxon>
        <taxon>Arachnida</taxon>
        <taxon>Araneae</taxon>
        <taxon>Araneomorphae</taxon>
        <taxon>Entelegynae</taxon>
        <taxon>Araneoidea</taxon>
        <taxon>Araneidae</taxon>
        <taxon>Araneus</taxon>
    </lineage>
</organism>
<feature type="compositionally biased region" description="Polar residues" evidence="1">
    <location>
        <begin position="110"/>
        <end position="124"/>
    </location>
</feature>
<dbReference type="AlphaFoldDB" id="A0A4Y2JY24"/>
<evidence type="ECO:0000313" key="3">
    <source>
        <dbReference type="Proteomes" id="UP000499080"/>
    </source>
</evidence>
<protein>
    <submittedName>
        <fullName evidence="2">Uncharacterized protein</fullName>
    </submittedName>
</protein>
<feature type="region of interest" description="Disordered" evidence="1">
    <location>
        <begin position="103"/>
        <end position="124"/>
    </location>
</feature>
<evidence type="ECO:0000313" key="2">
    <source>
        <dbReference type="EMBL" id="GBM94166.1"/>
    </source>
</evidence>
<feature type="region of interest" description="Disordered" evidence="1">
    <location>
        <begin position="26"/>
        <end position="83"/>
    </location>
</feature>
<proteinExistence type="predicted"/>
<evidence type="ECO:0000256" key="1">
    <source>
        <dbReference type="SAM" id="MobiDB-lite"/>
    </source>
</evidence>
<sequence length="124" mass="13556">MEFLEHGKEKAIVKIENLRNLEQPIRNDGIQTNSKSKTSCADSNLRSRCEASGASKDLTRLRPRDEARKSENRRVGGGIGDRRATVAHSGAYVNDVRNFSVKMDGGKNGLRTNGVASLQSKCPA</sequence>
<reference evidence="2 3" key="1">
    <citation type="journal article" date="2019" name="Sci. Rep.">
        <title>Orb-weaving spider Araneus ventricosus genome elucidates the spidroin gene catalogue.</title>
        <authorList>
            <person name="Kono N."/>
            <person name="Nakamura H."/>
            <person name="Ohtoshi R."/>
            <person name="Moran D.A.P."/>
            <person name="Shinohara A."/>
            <person name="Yoshida Y."/>
            <person name="Fujiwara M."/>
            <person name="Mori M."/>
            <person name="Tomita M."/>
            <person name="Arakawa K."/>
        </authorList>
    </citation>
    <scope>NUCLEOTIDE SEQUENCE [LARGE SCALE GENOMIC DNA]</scope>
</reference>
<name>A0A4Y2JY24_ARAVE</name>
<dbReference type="Proteomes" id="UP000499080">
    <property type="component" value="Unassembled WGS sequence"/>
</dbReference>
<dbReference type="EMBL" id="BGPR01003943">
    <property type="protein sequence ID" value="GBM94166.1"/>
    <property type="molecule type" value="Genomic_DNA"/>
</dbReference>
<feature type="compositionally biased region" description="Polar residues" evidence="1">
    <location>
        <begin position="29"/>
        <end position="46"/>
    </location>
</feature>
<comment type="caution">
    <text evidence="2">The sequence shown here is derived from an EMBL/GenBank/DDBJ whole genome shotgun (WGS) entry which is preliminary data.</text>
</comment>